<feature type="domain" description="HTH lacI-type" evidence="4">
    <location>
        <begin position="1"/>
        <end position="56"/>
    </location>
</feature>
<keyword evidence="3" id="KW-0804">Transcription</keyword>
<dbReference type="EMBL" id="JAAEEH010000058">
    <property type="protein sequence ID" value="NDL68754.1"/>
    <property type="molecule type" value="Genomic_DNA"/>
</dbReference>
<dbReference type="PANTHER" id="PTHR30146">
    <property type="entry name" value="LACI-RELATED TRANSCRIPTIONAL REPRESSOR"/>
    <property type="match status" value="1"/>
</dbReference>
<comment type="caution">
    <text evidence="5">The sequence shown here is derived from an EMBL/GenBank/DDBJ whole genome shotgun (WGS) entry which is preliminary data.</text>
</comment>
<accession>A0A7X5HY13</accession>
<dbReference type="SUPFAM" id="SSF53822">
    <property type="entry name" value="Periplasmic binding protein-like I"/>
    <property type="match status" value="1"/>
</dbReference>
<proteinExistence type="predicted"/>
<dbReference type="Pfam" id="PF00356">
    <property type="entry name" value="LacI"/>
    <property type="match status" value="1"/>
</dbReference>
<dbReference type="Gene3D" id="3.40.50.2300">
    <property type="match status" value="2"/>
</dbReference>
<dbReference type="PROSITE" id="PS00356">
    <property type="entry name" value="HTH_LACI_1"/>
    <property type="match status" value="1"/>
</dbReference>
<keyword evidence="6" id="KW-1185">Reference proteome</keyword>
<keyword evidence="2" id="KW-0238">DNA-binding</keyword>
<dbReference type="Pfam" id="PF00532">
    <property type="entry name" value="Peripla_BP_1"/>
    <property type="match status" value="1"/>
</dbReference>
<dbReference type="Gene3D" id="1.10.260.40">
    <property type="entry name" value="lambda repressor-like DNA-binding domains"/>
    <property type="match status" value="1"/>
</dbReference>
<dbReference type="InterPro" id="IPR028082">
    <property type="entry name" value="Peripla_BP_I"/>
</dbReference>
<evidence type="ECO:0000256" key="1">
    <source>
        <dbReference type="ARBA" id="ARBA00023015"/>
    </source>
</evidence>
<dbReference type="Proteomes" id="UP000461585">
    <property type="component" value="Unassembled WGS sequence"/>
</dbReference>
<dbReference type="CDD" id="cd01392">
    <property type="entry name" value="HTH_LacI"/>
    <property type="match status" value="1"/>
</dbReference>
<protein>
    <submittedName>
        <fullName evidence="5">LacI family transcriptional regulator</fullName>
    </submittedName>
</protein>
<evidence type="ECO:0000313" key="5">
    <source>
        <dbReference type="EMBL" id="NDL68754.1"/>
    </source>
</evidence>
<dbReference type="PRINTS" id="PR00036">
    <property type="entry name" value="HTHLACI"/>
</dbReference>
<name>A0A7X5HY13_9FIRM</name>
<reference evidence="5 6" key="1">
    <citation type="submission" date="2020-01" db="EMBL/GenBank/DDBJ databases">
        <title>Anaeroalcalibacter tamaniensis gen. nov., sp. nov., moderately halophilic strictly anaerobic fermenter bacterium from mud volcano of Taman peninsula.</title>
        <authorList>
            <person name="Frolova A."/>
            <person name="Merkel A.Y."/>
            <person name="Slobodkin A.I."/>
        </authorList>
    </citation>
    <scope>NUCLEOTIDE SEQUENCE [LARGE SCALE GENOMIC DNA]</scope>
    <source>
        <strain evidence="5 6">F-3ap</strain>
    </source>
</reference>
<evidence type="ECO:0000256" key="2">
    <source>
        <dbReference type="ARBA" id="ARBA00023125"/>
    </source>
</evidence>
<dbReference type="AlphaFoldDB" id="A0A7X5HY13"/>
<sequence>MTITDIARMANVSVATVSRVINKKSKGVGEETRKKILAIVEEYNFQPSAVARGLVTKKSKIIGLLIQDLLNPYYPRLVKGVEDEANHRGYNVILCDGNNSEEKEINYLDFLNEHYVSGIIYNSFNIVSGRIRKKVVEASIPLVFIDAKVDIPGSRSVYVDNEAAMHEMVSYLIAKGHRRIGFMAGLAESYSTNGRFKGYLKALEEHQIHMDPALIVESQFNIESGVLAMEELLRRNPKGMTAVACCNDLMAIGALEELERKGIKVPEGISVAGFDNIEMSNIVRPRLTTVSQPNYEMGRTSARVLIDTIEGKVQKLEGDFVFSPELVVRDSVATIAGGEDSWTVAAPGAQGVTR</sequence>
<dbReference type="PANTHER" id="PTHR30146:SF109">
    <property type="entry name" value="HTH-TYPE TRANSCRIPTIONAL REGULATOR GALS"/>
    <property type="match status" value="1"/>
</dbReference>
<dbReference type="InterPro" id="IPR000843">
    <property type="entry name" value="HTH_LacI"/>
</dbReference>
<dbReference type="RefSeq" id="WP_162371473.1">
    <property type="nucleotide sequence ID" value="NZ_JAAEEH010000058.1"/>
</dbReference>
<dbReference type="GO" id="GO:0003700">
    <property type="term" value="F:DNA-binding transcription factor activity"/>
    <property type="evidence" value="ECO:0007669"/>
    <property type="project" value="TreeGrafter"/>
</dbReference>
<gene>
    <name evidence="5" type="ORF">GXN74_13505</name>
</gene>
<dbReference type="GO" id="GO:0000976">
    <property type="term" value="F:transcription cis-regulatory region binding"/>
    <property type="evidence" value="ECO:0007669"/>
    <property type="project" value="TreeGrafter"/>
</dbReference>
<dbReference type="PROSITE" id="PS50932">
    <property type="entry name" value="HTH_LACI_2"/>
    <property type="match status" value="1"/>
</dbReference>
<evidence type="ECO:0000313" key="6">
    <source>
        <dbReference type="Proteomes" id="UP000461585"/>
    </source>
</evidence>
<dbReference type="SMART" id="SM00354">
    <property type="entry name" value="HTH_LACI"/>
    <property type="match status" value="1"/>
</dbReference>
<evidence type="ECO:0000256" key="3">
    <source>
        <dbReference type="ARBA" id="ARBA00023163"/>
    </source>
</evidence>
<dbReference type="SUPFAM" id="SSF47413">
    <property type="entry name" value="lambda repressor-like DNA-binding domains"/>
    <property type="match status" value="1"/>
</dbReference>
<dbReference type="InterPro" id="IPR001761">
    <property type="entry name" value="Peripla_BP/Lac1_sug-bd_dom"/>
</dbReference>
<keyword evidence="1" id="KW-0805">Transcription regulation</keyword>
<dbReference type="InterPro" id="IPR010982">
    <property type="entry name" value="Lambda_DNA-bd_dom_sf"/>
</dbReference>
<organism evidence="5 6">
    <name type="scientific">Anaerotalea alkaliphila</name>
    <dbReference type="NCBI Taxonomy" id="2662126"/>
    <lineage>
        <taxon>Bacteria</taxon>
        <taxon>Bacillati</taxon>
        <taxon>Bacillota</taxon>
        <taxon>Clostridia</taxon>
        <taxon>Eubacteriales</taxon>
        <taxon>Anaerotalea</taxon>
    </lineage>
</organism>
<dbReference type="CDD" id="cd06267">
    <property type="entry name" value="PBP1_LacI_sugar_binding-like"/>
    <property type="match status" value="1"/>
</dbReference>
<evidence type="ECO:0000259" key="4">
    <source>
        <dbReference type="PROSITE" id="PS50932"/>
    </source>
</evidence>